<keyword evidence="3 10" id="KW-0436">Ligase</keyword>
<dbReference type="CDD" id="cd00812">
    <property type="entry name" value="LeuRS_core"/>
    <property type="match status" value="1"/>
</dbReference>
<organism evidence="15">
    <name type="scientific">Caenorhabditis brenneri</name>
    <name type="common">Nematode worm</name>
    <dbReference type="NCBI Taxonomy" id="135651"/>
    <lineage>
        <taxon>Eukaryota</taxon>
        <taxon>Metazoa</taxon>
        <taxon>Ecdysozoa</taxon>
        <taxon>Nematoda</taxon>
        <taxon>Chromadorea</taxon>
        <taxon>Rhabditida</taxon>
        <taxon>Rhabditina</taxon>
        <taxon>Rhabditomorpha</taxon>
        <taxon>Rhabditoidea</taxon>
        <taxon>Rhabditidae</taxon>
        <taxon>Peloderinae</taxon>
        <taxon>Caenorhabditis</taxon>
    </lineage>
</organism>
<dbReference type="SUPFAM" id="SSF52374">
    <property type="entry name" value="Nucleotidylyl transferase"/>
    <property type="match status" value="1"/>
</dbReference>
<evidence type="ECO:0000256" key="4">
    <source>
        <dbReference type="ARBA" id="ARBA00022741"/>
    </source>
</evidence>
<dbReference type="InterPro" id="IPR013155">
    <property type="entry name" value="M/V/L/I-tRNA-synth_anticd-bd"/>
</dbReference>
<dbReference type="PROSITE" id="PS00178">
    <property type="entry name" value="AA_TRNA_LIGASE_I"/>
    <property type="match status" value="1"/>
</dbReference>
<keyword evidence="7 10" id="KW-0030">Aminoacyl-tRNA synthetase</keyword>
<keyword evidence="6 10" id="KW-0648">Protein biosynthesis</keyword>
<feature type="region of interest" description="Disordered" evidence="11">
    <location>
        <begin position="851"/>
        <end position="877"/>
    </location>
</feature>
<dbReference type="InterPro" id="IPR002300">
    <property type="entry name" value="aa-tRNA-synth_Ia"/>
</dbReference>
<feature type="domain" description="Aminoacyl-tRNA synthetase class Ia" evidence="12">
    <location>
        <begin position="44"/>
        <end position="554"/>
    </location>
</feature>
<dbReference type="InterPro" id="IPR009080">
    <property type="entry name" value="tRNAsynth_Ia_anticodon-bd"/>
</dbReference>
<comment type="similarity">
    <text evidence="1 10">Belongs to the class-I aminoacyl-tRNA synthetase family.</text>
</comment>
<evidence type="ECO:0000256" key="1">
    <source>
        <dbReference type="ARBA" id="ARBA00005594"/>
    </source>
</evidence>
<evidence type="ECO:0000256" key="2">
    <source>
        <dbReference type="ARBA" id="ARBA00013164"/>
    </source>
</evidence>
<evidence type="ECO:0000313" key="14">
    <source>
        <dbReference type="EMBL" id="EGT46019.1"/>
    </source>
</evidence>
<dbReference type="EMBL" id="GL380086">
    <property type="protein sequence ID" value="EGT46019.1"/>
    <property type="molecule type" value="Genomic_DNA"/>
</dbReference>
<dbReference type="EC" id="6.1.1.4" evidence="2"/>
<keyword evidence="5 10" id="KW-0067">ATP-binding</keyword>
<evidence type="ECO:0000313" key="15">
    <source>
        <dbReference type="Proteomes" id="UP000008068"/>
    </source>
</evidence>
<dbReference type="eggNOG" id="KOG0435">
    <property type="taxonomic scope" value="Eukaryota"/>
</dbReference>
<evidence type="ECO:0000256" key="11">
    <source>
        <dbReference type="SAM" id="MobiDB-lite"/>
    </source>
</evidence>
<dbReference type="HOGENOM" id="CLU_004427_0_0_1"/>
<comment type="catalytic activity">
    <reaction evidence="9">
        <text>tRNA(Leu) + L-leucine + ATP = L-leucyl-tRNA(Leu) + AMP + diphosphate</text>
        <dbReference type="Rhea" id="RHEA:11688"/>
        <dbReference type="Rhea" id="RHEA-COMP:9613"/>
        <dbReference type="Rhea" id="RHEA-COMP:9622"/>
        <dbReference type="ChEBI" id="CHEBI:30616"/>
        <dbReference type="ChEBI" id="CHEBI:33019"/>
        <dbReference type="ChEBI" id="CHEBI:57427"/>
        <dbReference type="ChEBI" id="CHEBI:78442"/>
        <dbReference type="ChEBI" id="CHEBI:78494"/>
        <dbReference type="ChEBI" id="CHEBI:456215"/>
        <dbReference type="EC" id="6.1.1.4"/>
    </reaction>
</comment>
<proteinExistence type="inferred from homology"/>
<dbReference type="GO" id="GO:0006429">
    <property type="term" value="P:leucyl-tRNA aminoacylation"/>
    <property type="evidence" value="ECO:0007669"/>
    <property type="project" value="InterPro"/>
</dbReference>
<dbReference type="FunFam" id="1.10.730.10:FF:000002">
    <property type="entry name" value="Leucine--tRNA ligase"/>
    <property type="match status" value="1"/>
</dbReference>
<dbReference type="PANTHER" id="PTHR43740:SF2">
    <property type="entry name" value="LEUCINE--TRNA LIGASE, MITOCHONDRIAL"/>
    <property type="match status" value="1"/>
</dbReference>
<dbReference type="PANTHER" id="PTHR43740">
    <property type="entry name" value="LEUCYL-TRNA SYNTHETASE"/>
    <property type="match status" value="1"/>
</dbReference>
<dbReference type="Gene3D" id="1.10.730.10">
    <property type="entry name" value="Isoleucyl-tRNA Synthetase, Domain 1"/>
    <property type="match status" value="2"/>
</dbReference>
<dbReference type="InterPro" id="IPR002302">
    <property type="entry name" value="Leu-tRNA-ligase"/>
</dbReference>
<dbReference type="Pfam" id="PF08264">
    <property type="entry name" value="Anticodon_1"/>
    <property type="match status" value="1"/>
</dbReference>
<reference evidence="15" key="1">
    <citation type="submission" date="2011-07" db="EMBL/GenBank/DDBJ databases">
        <authorList>
            <consortium name="Caenorhabditis brenneri Sequencing and Analysis Consortium"/>
            <person name="Wilson R.K."/>
        </authorList>
    </citation>
    <scope>NUCLEOTIDE SEQUENCE [LARGE SCALE GENOMIC DNA]</scope>
    <source>
        <strain evidence="15">PB2801</strain>
    </source>
</reference>
<dbReference type="OrthoDB" id="15954at2759"/>
<dbReference type="Pfam" id="PF00133">
    <property type="entry name" value="tRNA-synt_1"/>
    <property type="match status" value="1"/>
</dbReference>
<keyword evidence="4 10" id="KW-0547">Nucleotide-binding</keyword>
<dbReference type="GO" id="GO:0004823">
    <property type="term" value="F:leucine-tRNA ligase activity"/>
    <property type="evidence" value="ECO:0007669"/>
    <property type="project" value="UniProtKB-EC"/>
</dbReference>
<name>G0P5P5_CAEBE</name>
<dbReference type="GO" id="GO:0032543">
    <property type="term" value="P:mitochondrial translation"/>
    <property type="evidence" value="ECO:0007669"/>
    <property type="project" value="TreeGrafter"/>
</dbReference>
<evidence type="ECO:0000259" key="12">
    <source>
        <dbReference type="Pfam" id="PF00133"/>
    </source>
</evidence>
<keyword evidence="15" id="KW-1185">Reference proteome</keyword>
<evidence type="ECO:0000256" key="6">
    <source>
        <dbReference type="ARBA" id="ARBA00022917"/>
    </source>
</evidence>
<dbReference type="InParanoid" id="G0P5P5"/>
<evidence type="ECO:0000256" key="10">
    <source>
        <dbReference type="RuleBase" id="RU363035"/>
    </source>
</evidence>
<evidence type="ECO:0000259" key="13">
    <source>
        <dbReference type="Pfam" id="PF08264"/>
    </source>
</evidence>
<dbReference type="GO" id="GO:0005739">
    <property type="term" value="C:mitochondrion"/>
    <property type="evidence" value="ECO:0007669"/>
    <property type="project" value="TreeGrafter"/>
</dbReference>
<evidence type="ECO:0000256" key="5">
    <source>
        <dbReference type="ARBA" id="ARBA00022840"/>
    </source>
</evidence>
<protein>
    <recommendedName>
        <fullName evidence="2">leucine--tRNA ligase</fullName>
        <ecNumber evidence="2">6.1.1.4</ecNumber>
    </recommendedName>
    <alternativeName>
        <fullName evidence="8">Leucyl-tRNA synthetase</fullName>
    </alternativeName>
</protein>
<evidence type="ECO:0000256" key="8">
    <source>
        <dbReference type="ARBA" id="ARBA00030520"/>
    </source>
</evidence>
<dbReference type="AlphaFoldDB" id="G0P5P5"/>
<evidence type="ECO:0000256" key="7">
    <source>
        <dbReference type="ARBA" id="ARBA00023146"/>
    </source>
</evidence>
<dbReference type="Gene3D" id="3.40.50.620">
    <property type="entry name" value="HUPs"/>
    <property type="match status" value="2"/>
</dbReference>
<feature type="domain" description="Methionyl/Valyl/Leucyl/Isoleucyl-tRNA synthetase anticodon-binding" evidence="13">
    <location>
        <begin position="699"/>
        <end position="743"/>
    </location>
</feature>
<accession>G0P5P5</accession>
<evidence type="ECO:0000256" key="9">
    <source>
        <dbReference type="ARBA" id="ARBA00047469"/>
    </source>
</evidence>
<dbReference type="InterPro" id="IPR001412">
    <property type="entry name" value="aa-tRNA-synth_I_CS"/>
</dbReference>
<dbReference type="STRING" id="135651.G0P5P5"/>
<dbReference type="GO" id="GO:0005524">
    <property type="term" value="F:ATP binding"/>
    <property type="evidence" value="ECO:0007669"/>
    <property type="project" value="UniProtKB-KW"/>
</dbReference>
<dbReference type="SUPFAM" id="SSF47323">
    <property type="entry name" value="Anticodon-binding domain of a subclass of class I aminoacyl-tRNA synthetases"/>
    <property type="match status" value="1"/>
</dbReference>
<gene>
    <name evidence="14" type="ORF">CAEBREN_32026</name>
</gene>
<dbReference type="FunFam" id="3.40.50.620:FF:000003">
    <property type="entry name" value="Leucine--tRNA ligase"/>
    <property type="match status" value="1"/>
</dbReference>
<sequence length="877" mass="100143">MLFGWGSSSPRRILLHQFRRIGTALQWPLKETKISESTKLLEKHWSETLIKEFENGKMKPSRLASKKYILSMFPYPSGRLHIGHMRVYTISDATARYYRLNGYEVIHPIGWDSFGLPAENAARDKGVDPREWTVKNIETMKEQLVKTKILFDWEREISTCEPDFFRWTQWIFCKLFEHGLVKRTSAEVNWDPVDKTVLAAEQIDNEGRSWRSGAVAEKKKLSQWMIETPKYAKRLQDGLRKMSEQWGEVADIQANWIGKCDVWRFMLPIIGKDDEFIDLRISDIFEISNAEFLILKKNHPMADKKATEFPYKLPIEVLNGVTGRKIPAIVVDDSYHPDLDHFQNSRIGSFQTDKDLAQQFNILEPKHKRVLTKNDIQEMAAFGGYGGYETSRTLTDWVVSRQRGWGTPIPMIQLENGKRVPAKELPVLGSDRGKKVDGGEFDSDTLDTFFDSAWYYLRYLDNKNPNQLASKESLQKMPVDVYVGGIEHAAVHMFFARFISYFLKDIGFIPTAEPFTDLIPQGIVRGKTYIEKSTGRYLSPDDVVQSSSQNALTLKSDPTVEVEAVYEKMSKSKNNGVDLAAMLDSEGVDMTRLRLLESAAPRAPINWGETDLKGIKKLLDRIASINSDVIASKEKKNMPINKETEEKIRETYNFFVRNVGMCLEVLHLHNTALMRLQGFTNALKKIDPVYLANSPEGQRAVKALVVMLQVFCPHVASEMWSALCPTDSIVSSQKWPEPDSDAHVEFLLMIDGVSGGRPSVDRRVVEEMSTEELWKRAEQNEHGDILRMMKEQGMVIGNHGVSSRRGTVLQMCSSGLAYSSPESKCFHVTLSCSVEGDKEENRKKIGKILDRIQAEKRKMDSKKSAKRPKKERKENNN</sequence>
<dbReference type="Proteomes" id="UP000008068">
    <property type="component" value="Unassembled WGS sequence"/>
</dbReference>
<evidence type="ECO:0000256" key="3">
    <source>
        <dbReference type="ARBA" id="ARBA00022598"/>
    </source>
</evidence>
<dbReference type="PRINTS" id="PR00985">
    <property type="entry name" value="TRNASYNTHLEU"/>
</dbReference>
<dbReference type="InterPro" id="IPR014729">
    <property type="entry name" value="Rossmann-like_a/b/a_fold"/>
</dbReference>
<feature type="compositionally biased region" description="Basic and acidic residues" evidence="11">
    <location>
        <begin position="851"/>
        <end position="863"/>
    </location>
</feature>
<dbReference type="FunCoup" id="G0P5P5">
    <property type="interactions" value="2848"/>
</dbReference>